<dbReference type="EMBL" id="BNCP01000002">
    <property type="protein sequence ID" value="GIL71012.1"/>
    <property type="molecule type" value="Genomic_DNA"/>
</dbReference>
<name>A0A8J4FHF9_9CHLO</name>
<reference evidence="3" key="1">
    <citation type="journal article" date="2021" name="Proc. Natl. Acad. Sci. U.S.A.">
        <title>Three genomes in the algal genus Volvox reveal the fate of a haploid sex-determining region after a transition to homothallism.</title>
        <authorList>
            <person name="Yamamoto K."/>
            <person name="Hamaji T."/>
            <person name="Kawai-Toyooka H."/>
            <person name="Matsuzaki R."/>
            <person name="Takahashi F."/>
            <person name="Nishimura Y."/>
            <person name="Kawachi M."/>
            <person name="Noguchi H."/>
            <person name="Minakuchi Y."/>
            <person name="Umen J.G."/>
            <person name="Toyoda A."/>
            <person name="Nozaki H."/>
        </authorList>
    </citation>
    <scope>NUCLEOTIDE SEQUENCE</scope>
    <source>
        <strain evidence="3">NIES-3786</strain>
    </source>
</reference>
<dbReference type="PROSITE" id="PS50302">
    <property type="entry name" value="PUM"/>
    <property type="match status" value="1"/>
</dbReference>
<dbReference type="GO" id="GO:0003723">
    <property type="term" value="F:RNA binding"/>
    <property type="evidence" value="ECO:0007669"/>
    <property type="project" value="InterPro"/>
</dbReference>
<dbReference type="AlphaFoldDB" id="A0A8J4FHF9"/>
<evidence type="ECO:0000256" key="1">
    <source>
        <dbReference type="ARBA" id="ARBA00022737"/>
    </source>
</evidence>
<dbReference type="Proteomes" id="UP000747110">
    <property type="component" value="Unassembled WGS sequence"/>
</dbReference>
<comment type="caution">
    <text evidence="3">The sequence shown here is derived from an EMBL/GenBank/DDBJ whole genome shotgun (WGS) entry which is preliminary data.</text>
</comment>
<gene>
    <name evidence="3" type="ORF">Vretifemale_1655</name>
</gene>
<dbReference type="SUPFAM" id="SSF48371">
    <property type="entry name" value="ARM repeat"/>
    <property type="match status" value="1"/>
</dbReference>
<dbReference type="Gene3D" id="1.25.10.10">
    <property type="entry name" value="Leucine-rich Repeat Variant"/>
    <property type="match status" value="1"/>
</dbReference>
<dbReference type="InterPro" id="IPR011989">
    <property type="entry name" value="ARM-like"/>
</dbReference>
<sequence>MATLQVEDKLLELSSNHTASQVIQFFVKYAGDIERRTVMDEASVDCCEAAQLLRQPYGANVILDLYGVASKIDRNTLRNAEFYSKAAHGNCRQLNIVPSCSIWPSHWLR</sequence>
<protein>
    <submittedName>
        <fullName evidence="3">Uncharacterized protein</fullName>
    </submittedName>
</protein>
<evidence type="ECO:0000313" key="4">
    <source>
        <dbReference type="Proteomes" id="UP000747110"/>
    </source>
</evidence>
<dbReference type="OrthoDB" id="497380at2759"/>
<feature type="repeat" description="Pumilio" evidence="2">
    <location>
        <begin position="5"/>
        <end position="40"/>
    </location>
</feature>
<organism evidence="3 4">
    <name type="scientific">Volvox reticuliferus</name>
    <dbReference type="NCBI Taxonomy" id="1737510"/>
    <lineage>
        <taxon>Eukaryota</taxon>
        <taxon>Viridiplantae</taxon>
        <taxon>Chlorophyta</taxon>
        <taxon>core chlorophytes</taxon>
        <taxon>Chlorophyceae</taxon>
        <taxon>CS clade</taxon>
        <taxon>Chlamydomonadales</taxon>
        <taxon>Volvocaceae</taxon>
        <taxon>Volvox</taxon>
    </lineage>
</organism>
<evidence type="ECO:0000313" key="3">
    <source>
        <dbReference type="EMBL" id="GIL71012.1"/>
    </source>
</evidence>
<dbReference type="InterPro" id="IPR001313">
    <property type="entry name" value="Pumilio_RNA-bd_rpt"/>
</dbReference>
<evidence type="ECO:0000256" key="2">
    <source>
        <dbReference type="PROSITE-ProRule" id="PRU00317"/>
    </source>
</evidence>
<keyword evidence="1" id="KW-0677">Repeat</keyword>
<proteinExistence type="predicted"/>
<accession>A0A8J4FHF9</accession>
<keyword evidence="4" id="KW-1185">Reference proteome</keyword>
<dbReference type="InterPro" id="IPR016024">
    <property type="entry name" value="ARM-type_fold"/>
</dbReference>